<evidence type="ECO:0000313" key="1">
    <source>
        <dbReference type="EMBL" id="CAG8700016.1"/>
    </source>
</evidence>
<comment type="caution">
    <text evidence="1">The sequence shown here is derived from an EMBL/GenBank/DDBJ whole genome shotgun (WGS) entry which is preliminary data.</text>
</comment>
<feature type="non-terminal residue" evidence="1">
    <location>
        <position position="1"/>
    </location>
</feature>
<evidence type="ECO:0000313" key="2">
    <source>
        <dbReference type="Proteomes" id="UP000789525"/>
    </source>
</evidence>
<accession>A0ACA9PCQ9</accession>
<reference evidence="1" key="1">
    <citation type="submission" date="2021-06" db="EMBL/GenBank/DDBJ databases">
        <authorList>
            <person name="Kallberg Y."/>
            <person name="Tangrot J."/>
            <person name="Rosling A."/>
        </authorList>
    </citation>
    <scope>NUCLEOTIDE SEQUENCE</scope>
    <source>
        <strain evidence="1">CL356</strain>
    </source>
</reference>
<proteinExistence type="predicted"/>
<sequence length="383" mass="43703">SIVAYIRLNSWYRFYTIDRKAAALGARTIPIVKGKWPGNLDLLIRLMQTPKEAYVGARLYEFFKQYKTNTINIRPLGMDLIMTCDHGIIKEMLATGFARWEKGPRQREKLADFFGRGIFAVDGEEWKMHRSMTRPYLSKERTSDFDTFWKYARKDVPVLDIQDLLARFTMDSASEFLFGKCLDTLKGRMPVAGQAKLGTRGSAHANATEDSFGDFATAFEKAQMVLSNRAVRAQKKQAGESESNDVEVDLTGEEPTTLLGELVTSINDPIVVRNELLNILLAGRDTTAALLTFVIYMLSQHPDVEEKLRDEINKTWIDQDEQPTYETVKKMKYLRAVLDETLRLFPPGQQFTLLYRIQSSHIDFNCSAPESSNELRGLHFTPD</sequence>
<gene>
    <name evidence="1" type="ORF">ACOLOM_LOCUS10200</name>
</gene>
<dbReference type="Proteomes" id="UP000789525">
    <property type="component" value="Unassembled WGS sequence"/>
</dbReference>
<protein>
    <submittedName>
        <fullName evidence="1">15178_t:CDS:1</fullName>
    </submittedName>
</protein>
<dbReference type="EMBL" id="CAJVPT010032045">
    <property type="protein sequence ID" value="CAG8700016.1"/>
    <property type="molecule type" value="Genomic_DNA"/>
</dbReference>
<keyword evidence="2" id="KW-1185">Reference proteome</keyword>
<organism evidence="1 2">
    <name type="scientific">Acaulospora colombiana</name>
    <dbReference type="NCBI Taxonomy" id="27376"/>
    <lineage>
        <taxon>Eukaryota</taxon>
        <taxon>Fungi</taxon>
        <taxon>Fungi incertae sedis</taxon>
        <taxon>Mucoromycota</taxon>
        <taxon>Glomeromycotina</taxon>
        <taxon>Glomeromycetes</taxon>
        <taxon>Diversisporales</taxon>
        <taxon>Acaulosporaceae</taxon>
        <taxon>Acaulospora</taxon>
    </lineage>
</organism>
<name>A0ACA9PCQ9_9GLOM</name>